<evidence type="ECO:0000313" key="5">
    <source>
        <dbReference type="Proteomes" id="UP000712281"/>
    </source>
</evidence>
<dbReference type="PANTHER" id="PTHR12357">
    <property type="entry name" value="YTH YT521-B HOMOLOGY DOMAIN-CONTAINING"/>
    <property type="match status" value="1"/>
</dbReference>
<dbReference type="GO" id="GO:1990247">
    <property type="term" value="F:N6-methyladenosine-containing RNA reader activity"/>
    <property type="evidence" value="ECO:0007669"/>
    <property type="project" value="UniProtKB-UniRule"/>
</dbReference>
<dbReference type="CDD" id="cd21134">
    <property type="entry name" value="YTH"/>
    <property type="match status" value="1"/>
</dbReference>
<keyword evidence="1" id="KW-0694">RNA-binding</keyword>
<evidence type="ECO:0000259" key="3">
    <source>
        <dbReference type="PROSITE" id="PS50882"/>
    </source>
</evidence>
<feature type="domain" description="YTH" evidence="3">
    <location>
        <begin position="1"/>
        <end position="72"/>
    </location>
</feature>
<evidence type="ECO:0000256" key="1">
    <source>
        <dbReference type="RuleBase" id="RU369095"/>
    </source>
</evidence>
<sequence length="199" mass="22899">MTGRVDYEKSMEFWQQDKWTGYFPVKWHIIKDVPNPQLRHVILENNEKKPVTNSRDTQEVRLPQGNEVLDIFKNYAAKTSILDDFDFYENREKVLVQKKLRLHPVQIKKKEEADVVADFKSMEISNYGWLRDCPPPPPREVRPPRVSVQLPPRTFTTQPRPLKGTCKGAWLPGEGAQALPRVATPACLRASCSFALSAI</sequence>
<dbReference type="EMBL" id="QGKW02000717">
    <property type="protein sequence ID" value="KAF2596199.1"/>
    <property type="molecule type" value="Genomic_DNA"/>
</dbReference>
<comment type="function">
    <text evidence="1">Specifically recognizes and binds N6-methyladenosine (m6A)-containing RNAs, and regulates mRNA stability. M6A is a modification present at internal sites of mRNAs and some non-coding RNAs and plays a role in mRNA stability and processing.</text>
</comment>
<dbReference type="InterPro" id="IPR045168">
    <property type="entry name" value="YTH_prot"/>
</dbReference>
<dbReference type="PROSITE" id="PS50882">
    <property type="entry name" value="YTH"/>
    <property type="match status" value="1"/>
</dbReference>
<dbReference type="Proteomes" id="UP000712281">
    <property type="component" value="Unassembled WGS sequence"/>
</dbReference>
<dbReference type="Pfam" id="PF04146">
    <property type="entry name" value="YTH"/>
    <property type="match status" value="1"/>
</dbReference>
<accession>A0A8S9KP93</accession>
<dbReference type="PANTHER" id="PTHR12357:SF127">
    <property type="entry name" value="YTH DOMAIN-CONTAINING FAMILY PROTEIN"/>
    <property type="match status" value="1"/>
</dbReference>
<dbReference type="GO" id="GO:0003729">
    <property type="term" value="F:mRNA binding"/>
    <property type="evidence" value="ECO:0007669"/>
    <property type="project" value="UniProtKB-UniRule"/>
</dbReference>
<evidence type="ECO:0000256" key="2">
    <source>
        <dbReference type="SAM" id="MobiDB-lite"/>
    </source>
</evidence>
<name>A0A8S9KP93_BRACR</name>
<dbReference type="GO" id="GO:0061157">
    <property type="term" value="P:mRNA destabilization"/>
    <property type="evidence" value="ECO:0007669"/>
    <property type="project" value="TreeGrafter"/>
</dbReference>
<dbReference type="Gene3D" id="3.10.590.10">
    <property type="entry name" value="ph1033 like domains"/>
    <property type="match status" value="1"/>
</dbReference>
<gene>
    <name evidence="4" type="ORF">F2Q68_00009443</name>
</gene>
<reference evidence="4" key="1">
    <citation type="submission" date="2019-12" db="EMBL/GenBank/DDBJ databases">
        <title>Genome sequencing and annotation of Brassica cretica.</title>
        <authorList>
            <person name="Studholme D.J."/>
            <person name="Sarris P.F."/>
        </authorList>
    </citation>
    <scope>NUCLEOTIDE SEQUENCE</scope>
    <source>
        <strain evidence="4">PFS-001/15</strain>
        <tissue evidence="4">Leaf</tissue>
    </source>
</reference>
<comment type="caution">
    <text evidence="4">The sequence shown here is derived from an EMBL/GenBank/DDBJ whole genome shotgun (WGS) entry which is preliminary data.</text>
</comment>
<evidence type="ECO:0000313" key="4">
    <source>
        <dbReference type="EMBL" id="KAF2596199.1"/>
    </source>
</evidence>
<feature type="region of interest" description="Disordered" evidence="2">
    <location>
        <begin position="134"/>
        <end position="158"/>
    </location>
</feature>
<dbReference type="AlphaFoldDB" id="A0A8S9KP93"/>
<proteinExistence type="inferred from homology"/>
<organism evidence="4 5">
    <name type="scientific">Brassica cretica</name>
    <name type="common">Mustard</name>
    <dbReference type="NCBI Taxonomy" id="69181"/>
    <lineage>
        <taxon>Eukaryota</taxon>
        <taxon>Viridiplantae</taxon>
        <taxon>Streptophyta</taxon>
        <taxon>Embryophyta</taxon>
        <taxon>Tracheophyta</taxon>
        <taxon>Spermatophyta</taxon>
        <taxon>Magnoliopsida</taxon>
        <taxon>eudicotyledons</taxon>
        <taxon>Gunneridae</taxon>
        <taxon>Pentapetalae</taxon>
        <taxon>rosids</taxon>
        <taxon>malvids</taxon>
        <taxon>Brassicales</taxon>
        <taxon>Brassicaceae</taxon>
        <taxon>Brassiceae</taxon>
        <taxon>Brassica</taxon>
    </lineage>
</organism>
<comment type="similarity">
    <text evidence="1">Belongs to the YTHDF family.</text>
</comment>
<dbReference type="GO" id="GO:0005737">
    <property type="term" value="C:cytoplasm"/>
    <property type="evidence" value="ECO:0007669"/>
    <property type="project" value="TreeGrafter"/>
</dbReference>
<protein>
    <recommendedName>
        <fullName evidence="1">YTH domain-containing family protein</fullName>
    </recommendedName>
</protein>
<dbReference type="InterPro" id="IPR007275">
    <property type="entry name" value="YTH_domain"/>
</dbReference>